<proteinExistence type="predicted"/>
<comment type="caution">
    <text evidence="1">The sequence shown here is derived from an EMBL/GenBank/DDBJ whole genome shotgun (WGS) entry which is preliminary data.</text>
</comment>
<name>A0ACB8BUL0_9AGAM</name>
<evidence type="ECO:0000313" key="1">
    <source>
        <dbReference type="EMBL" id="KAH7928532.1"/>
    </source>
</evidence>
<gene>
    <name evidence="1" type="ORF">BV22DRAFT_1192780</name>
</gene>
<feature type="non-terminal residue" evidence="1">
    <location>
        <position position="1"/>
    </location>
</feature>
<keyword evidence="2" id="KW-1185">Reference proteome</keyword>
<organism evidence="1 2">
    <name type="scientific">Leucogyrophana mollusca</name>
    <dbReference type="NCBI Taxonomy" id="85980"/>
    <lineage>
        <taxon>Eukaryota</taxon>
        <taxon>Fungi</taxon>
        <taxon>Dikarya</taxon>
        <taxon>Basidiomycota</taxon>
        <taxon>Agaricomycotina</taxon>
        <taxon>Agaricomycetes</taxon>
        <taxon>Agaricomycetidae</taxon>
        <taxon>Boletales</taxon>
        <taxon>Boletales incertae sedis</taxon>
        <taxon>Leucogyrophana</taxon>
    </lineage>
</organism>
<protein>
    <submittedName>
        <fullName evidence="1">Uncharacterized protein</fullName>
    </submittedName>
</protein>
<sequence>MPHTPSLSLHNAASYLSSGASPAKVSTTTKLELYGLFKYLTVSPTPQGSRPSIFDMTGRAKWDAWSSASKTYEDRGSDAEKRYLDIARELGWAEGAASQQDKSDEHKQPGSSEDIWDSDDSNSRSGGGGGGMGNSVSSMAPPPAEPGDSNTLHGLAIGGDAGKLSEFMKTHPEVDINELDEFNYTALHLACDRGSLAVATVLLKHGADPNIKDPDDFTAAELANVAGHDHIAALFSS</sequence>
<accession>A0ACB8BUL0</accession>
<dbReference type="Proteomes" id="UP000790709">
    <property type="component" value="Unassembled WGS sequence"/>
</dbReference>
<dbReference type="EMBL" id="MU266352">
    <property type="protein sequence ID" value="KAH7928532.1"/>
    <property type="molecule type" value="Genomic_DNA"/>
</dbReference>
<evidence type="ECO:0000313" key="2">
    <source>
        <dbReference type="Proteomes" id="UP000790709"/>
    </source>
</evidence>
<reference evidence="1" key="1">
    <citation type="journal article" date="2021" name="New Phytol.">
        <title>Evolutionary innovations through gain and loss of genes in the ectomycorrhizal Boletales.</title>
        <authorList>
            <person name="Wu G."/>
            <person name="Miyauchi S."/>
            <person name="Morin E."/>
            <person name="Kuo A."/>
            <person name="Drula E."/>
            <person name="Varga T."/>
            <person name="Kohler A."/>
            <person name="Feng B."/>
            <person name="Cao Y."/>
            <person name="Lipzen A."/>
            <person name="Daum C."/>
            <person name="Hundley H."/>
            <person name="Pangilinan J."/>
            <person name="Johnson J."/>
            <person name="Barry K."/>
            <person name="LaButti K."/>
            <person name="Ng V."/>
            <person name="Ahrendt S."/>
            <person name="Min B."/>
            <person name="Choi I.G."/>
            <person name="Park H."/>
            <person name="Plett J.M."/>
            <person name="Magnuson J."/>
            <person name="Spatafora J.W."/>
            <person name="Nagy L.G."/>
            <person name="Henrissat B."/>
            <person name="Grigoriev I.V."/>
            <person name="Yang Z.L."/>
            <person name="Xu J."/>
            <person name="Martin F.M."/>
        </authorList>
    </citation>
    <scope>NUCLEOTIDE SEQUENCE</scope>
    <source>
        <strain evidence="1">KUC20120723A-06</strain>
    </source>
</reference>